<dbReference type="KEGG" id="sdyn:Mal52_17770"/>
<evidence type="ECO:0000256" key="1">
    <source>
        <dbReference type="ARBA" id="ARBA00004127"/>
    </source>
</evidence>
<keyword evidence="4 7" id="KW-0472">Membrane</keyword>
<dbReference type="GO" id="GO:0012505">
    <property type="term" value="C:endomembrane system"/>
    <property type="evidence" value="ECO:0007669"/>
    <property type="project" value="UniProtKB-SubCell"/>
</dbReference>
<evidence type="ECO:0000256" key="7">
    <source>
        <dbReference type="SAM" id="Phobius"/>
    </source>
</evidence>
<dbReference type="Proteomes" id="UP000319383">
    <property type="component" value="Chromosome"/>
</dbReference>
<feature type="transmembrane region" description="Helical" evidence="7">
    <location>
        <begin position="127"/>
        <end position="144"/>
    </location>
</feature>
<organism evidence="9 10">
    <name type="scientific">Symmachiella dynata</name>
    <dbReference type="NCBI Taxonomy" id="2527995"/>
    <lineage>
        <taxon>Bacteria</taxon>
        <taxon>Pseudomonadati</taxon>
        <taxon>Planctomycetota</taxon>
        <taxon>Planctomycetia</taxon>
        <taxon>Planctomycetales</taxon>
        <taxon>Planctomycetaceae</taxon>
        <taxon>Symmachiella</taxon>
    </lineage>
</organism>
<evidence type="ECO:0000256" key="6">
    <source>
        <dbReference type="ARBA" id="ARBA00023239"/>
    </source>
</evidence>
<keyword evidence="2 7" id="KW-0812">Transmembrane</keyword>
<evidence type="ECO:0000259" key="8">
    <source>
        <dbReference type="SMART" id="SM00752"/>
    </source>
</evidence>
<dbReference type="GO" id="GO:0019842">
    <property type="term" value="F:vitamin binding"/>
    <property type="evidence" value="ECO:0007669"/>
    <property type="project" value="TreeGrafter"/>
</dbReference>
<keyword evidence="5" id="KW-1015">Disulfide bond</keyword>
<accession>A0A517ZLJ7</accession>
<dbReference type="GO" id="GO:0008488">
    <property type="term" value="F:gamma-glutamyl carboxylase activity"/>
    <property type="evidence" value="ECO:0007669"/>
    <property type="project" value="InterPro"/>
</dbReference>
<keyword evidence="6" id="KW-0456">Lyase</keyword>
<feature type="transmembrane region" description="Helical" evidence="7">
    <location>
        <begin position="217"/>
        <end position="237"/>
    </location>
</feature>
<dbReference type="AlphaFoldDB" id="A0A517ZLJ7"/>
<dbReference type="SMART" id="SM00752">
    <property type="entry name" value="HTTM"/>
    <property type="match status" value="1"/>
</dbReference>
<feature type="transmembrane region" description="Helical" evidence="7">
    <location>
        <begin position="244"/>
        <end position="261"/>
    </location>
</feature>
<dbReference type="PANTHER" id="PTHR12639">
    <property type="entry name" value="VITAMIN K-DEPENDENT GAMMA-CARBOXYLASE"/>
    <property type="match status" value="1"/>
</dbReference>
<dbReference type="Pfam" id="PF05090">
    <property type="entry name" value="HTTM"/>
    <property type="match status" value="1"/>
</dbReference>
<feature type="transmembrane region" description="Helical" evidence="7">
    <location>
        <begin position="165"/>
        <end position="183"/>
    </location>
</feature>
<dbReference type="PANTHER" id="PTHR12639:SF7">
    <property type="entry name" value="HTTM DOMAIN-CONTAINING PROTEIN"/>
    <property type="match status" value="1"/>
</dbReference>
<feature type="transmembrane region" description="Helical" evidence="7">
    <location>
        <begin position="91"/>
        <end position="115"/>
    </location>
</feature>
<feature type="domain" description="HTTM-like" evidence="8">
    <location>
        <begin position="23"/>
        <end position="282"/>
    </location>
</feature>
<protein>
    <submittedName>
        <fullName evidence="9">Vitamin K-dependent gamma-carboxylase</fullName>
    </submittedName>
</protein>
<evidence type="ECO:0000313" key="9">
    <source>
        <dbReference type="EMBL" id="QDU43305.1"/>
    </source>
</evidence>
<dbReference type="InterPro" id="IPR011020">
    <property type="entry name" value="HTTM-like"/>
</dbReference>
<name>A0A517ZLJ7_9PLAN</name>
<dbReference type="RefSeq" id="WP_145375427.1">
    <property type="nucleotide sequence ID" value="NZ_CP036276.1"/>
</dbReference>
<evidence type="ECO:0000256" key="2">
    <source>
        <dbReference type="ARBA" id="ARBA00022692"/>
    </source>
</evidence>
<gene>
    <name evidence="9" type="ORF">Mal52_17770</name>
</gene>
<keyword evidence="3 7" id="KW-1133">Transmembrane helix</keyword>
<dbReference type="InterPro" id="IPR007782">
    <property type="entry name" value="VKG_COase"/>
</dbReference>
<dbReference type="InterPro" id="IPR053935">
    <property type="entry name" value="VKGC_lumenal_dom"/>
</dbReference>
<feature type="transmembrane region" description="Helical" evidence="7">
    <location>
        <begin position="267"/>
        <end position="287"/>
    </location>
</feature>
<evidence type="ECO:0000313" key="10">
    <source>
        <dbReference type="Proteomes" id="UP000319383"/>
    </source>
</evidence>
<proteinExistence type="predicted"/>
<dbReference type="EMBL" id="CP036276">
    <property type="protein sequence ID" value="QDU43305.1"/>
    <property type="molecule type" value="Genomic_DNA"/>
</dbReference>
<evidence type="ECO:0000256" key="5">
    <source>
        <dbReference type="ARBA" id="ARBA00023157"/>
    </source>
</evidence>
<dbReference type="InterPro" id="IPR053934">
    <property type="entry name" value="HTTM_dom"/>
</dbReference>
<feature type="transmembrane region" description="Helical" evidence="7">
    <location>
        <begin position="32"/>
        <end position="55"/>
    </location>
</feature>
<comment type="subcellular location">
    <subcellularLocation>
        <location evidence="1">Endomembrane system</location>
        <topology evidence="1">Multi-pass membrane protein</topology>
    </subcellularLocation>
</comment>
<dbReference type="Pfam" id="PF22777">
    <property type="entry name" value="VKGC_lumenal_dom"/>
    <property type="match status" value="1"/>
</dbReference>
<sequence>MTQADEQHATASQPSASWRQRLWEPCDSASVVFFRVAFASMALWHIGLVLTSGWIDYYFTNRPYHLSFFGFEWVQALGGTGMWRIHLLMGLAALGVGLGAFYRLSAILFFVTFTYTLLAEAALYQNHYYLMSLLAFLFILIPAHRSFSVDALVFPDKASPFLPNWCRWSLMFLIALPYFYGGIAKLNGDWLQAMPMGIWIPQKTHIPIIGPYLAQPWVAWALSYGGLVLDLTIVPLLLWRRTRLFAYLAVVIFHLMNSVLFKIDIFPWTMILLTTIFFAPDWPRKLLRRPSLKIPKAAITASHTPSLLQRATLGIVGIFVVWQLIFPLRHYVYPGNALWTEEGQNFAWRMMLHNKDVFIRFYATDGVTGKIVQIPVSKMLTQRQLLDIAKSPEQTAAVARFLAEGATKAGLQKVEIHAVSILSLNGRKPQLIFDPDLDLLTVERSWKHQSWITPLTEPLRAEPWDVPSKEWPQAVGIKLPKAMIPQQRAPTAR</sequence>
<evidence type="ECO:0000256" key="4">
    <source>
        <dbReference type="ARBA" id="ARBA00023136"/>
    </source>
</evidence>
<evidence type="ECO:0000256" key="3">
    <source>
        <dbReference type="ARBA" id="ARBA00022989"/>
    </source>
</evidence>
<feature type="transmembrane region" description="Helical" evidence="7">
    <location>
        <begin position="307"/>
        <end position="326"/>
    </location>
</feature>
<reference evidence="9 10" key="1">
    <citation type="submission" date="2019-02" db="EMBL/GenBank/DDBJ databases">
        <title>Deep-cultivation of Planctomycetes and their phenomic and genomic characterization uncovers novel biology.</title>
        <authorList>
            <person name="Wiegand S."/>
            <person name="Jogler M."/>
            <person name="Boedeker C."/>
            <person name="Pinto D."/>
            <person name="Vollmers J."/>
            <person name="Rivas-Marin E."/>
            <person name="Kohn T."/>
            <person name="Peeters S.H."/>
            <person name="Heuer A."/>
            <person name="Rast P."/>
            <person name="Oberbeckmann S."/>
            <person name="Bunk B."/>
            <person name="Jeske O."/>
            <person name="Meyerdierks A."/>
            <person name="Storesund J.E."/>
            <person name="Kallscheuer N."/>
            <person name="Luecker S."/>
            <person name="Lage O.M."/>
            <person name="Pohl T."/>
            <person name="Merkel B.J."/>
            <person name="Hornburger P."/>
            <person name="Mueller R.-W."/>
            <person name="Bruemmer F."/>
            <person name="Labrenz M."/>
            <person name="Spormann A.M."/>
            <person name="Op den Camp H."/>
            <person name="Overmann J."/>
            <person name="Amann R."/>
            <person name="Jetten M.S.M."/>
            <person name="Mascher T."/>
            <person name="Medema M.H."/>
            <person name="Devos D.P."/>
            <person name="Kaster A.-K."/>
            <person name="Ovreas L."/>
            <person name="Rohde M."/>
            <person name="Galperin M.Y."/>
            <person name="Jogler C."/>
        </authorList>
    </citation>
    <scope>NUCLEOTIDE SEQUENCE [LARGE SCALE GENOMIC DNA]</scope>
    <source>
        <strain evidence="9 10">Mal52</strain>
    </source>
</reference>
<keyword evidence="10" id="KW-1185">Reference proteome</keyword>